<protein>
    <submittedName>
        <fullName evidence="1">Uncharacterized protein</fullName>
    </submittedName>
</protein>
<proteinExistence type="predicted"/>
<sequence length="97" mass="11006">MKSMAKLKLKGSDHATFLKEKSNPFTKTKIGRQIFKQRLETGNCDGDRVMSGGFSSKGLKHQLSFYLGKFGHYKMGQCNSKDIDWLIHSLSRYGIIC</sequence>
<accession>A0ACC0HWU0</accession>
<comment type="caution">
    <text evidence="1">The sequence shown here is derived from an EMBL/GenBank/DDBJ whole genome shotgun (WGS) entry which is preliminary data.</text>
</comment>
<dbReference type="Proteomes" id="UP001060215">
    <property type="component" value="Chromosome 2"/>
</dbReference>
<evidence type="ECO:0000313" key="2">
    <source>
        <dbReference type="Proteomes" id="UP001060215"/>
    </source>
</evidence>
<organism evidence="1 2">
    <name type="scientific">Camellia lanceoleosa</name>
    <dbReference type="NCBI Taxonomy" id="1840588"/>
    <lineage>
        <taxon>Eukaryota</taxon>
        <taxon>Viridiplantae</taxon>
        <taxon>Streptophyta</taxon>
        <taxon>Embryophyta</taxon>
        <taxon>Tracheophyta</taxon>
        <taxon>Spermatophyta</taxon>
        <taxon>Magnoliopsida</taxon>
        <taxon>eudicotyledons</taxon>
        <taxon>Gunneridae</taxon>
        <taxon>Pentapetalae</taxon>
        <taxon>asterids</taxon>
        <taxon>Ericales</taxon>
        <taxon>Theaceae</taxon>
        <taxon>Camellia</taxon>
    </lineage>
</organism>
<gene>
    <name evidence="1" type="ORF">LOK49_LG04G02044</name>
</gene>
<keyword evidence="2" id="KW-1185">Reference proteome</keyword>
<name>A0ACC0HWU0_9ERIC</name>
<evidence type="ECO:0000313" key="1">
    <source>
        <dbReference type="EMBL" id="KAI8017422.1"/>
    </source>
</evidence>
<reference evidence="1 2" key="1">
    <citation type="journal article" date="2022" name="Plant J.">
        <title>Chromosome-level genome of Camellia lanceoleosa provides a valuable resource for understanding genome evolution and self-incompatibility.</title>
        <authorList>
            <person name="Gong W."/>
            <person name="Xiao S."/>
            <person name="Wang L."/>
            <person name="Liao Z."/>
            <person name="Chang Y."/>
            <person name="Mo W."/>
            <person name="Hu G."/>
            <person name="Li W."/>
            <person name="Zhao G."/>
            <person name="Zhu H."/>
            <person name="Hu X."/>
            <person name="Ji K."/>
            <person name="Xiang X."/>
            <person name="Song Q."/>
            <person name="Yuan D."/>
            <person name="Jin S."/>
            <person name="Zhang L."/>
        </authorList>
    </citation>
    <scope>NUCLEOTIDE SEQUENCE [LARGE SCALE GENOMIC DNA]</scope>
    <source>
        <strain evidence="1">SQ_2022a</strain>
    </source>
</reference>
<dbReference type="EMBL" id="CM045759">
    <property type="protein sequence ID" value="KAI8017422.1"/>
    <property type="molecule type" value="Genomic_DNA"/>
</dbReference>